<evidence type="ECO:0000256" key="8">
    <source>
        <dbReference type="ARBA" id="ARBA00022840"/>
    </source>
</evidence>
<evidence type="ECO:0000256" key="6">
    <source>
        <dbReference type="ARBA" id="ARBA00022723"/>
    </source>
</evidence>
<dbReference type="GO" id="GO:0005524">
    <property type="term" value="F:ATP binding"/>
    <property type="evidence" value="ECO:0007669"/>
    <property type="project" value="UniProtKB-UniRule"/>
</dbReference>
<dbReference type="CDD" id="cd00496">
    <property type="entry name" value="PheRS_alpha_core"/>
    <property type="match status" value="1"/>
</dbReference>
<dbReference type="FunFam" id="3.30.930.10:FF:000089">
    <property type="entry name" value="Phenylalanine--tRNA ligase alpha subunit"/>
    <property type="match status" value="1"/>
</dbReference>
<evidence type="ECO:0000256" key="10">
    <source>
        <dbReference type="ARBA" id="ARBA00022917"/>
    </source>
</evidence>
<dbReference type="PANTHER" id="PTHR11538:SF102">
    <property type="match status" value="1"/>
</dbReference>
<evidence type="ECO:0000256" key="11">
    <source>
        <dbReference type="ARBA" id="ARBA00023146"/>
    </source>
</evidence>
<name>A0A429XST9_9RICK</name>
<protein>
    <recommendedName>
        <fullName evidence="12">Phenylalanine--tRNA ligase alpha subunit</fullName>
        <ecNumber evidence="12">6.1.1.20</ecNumber>
    </recommendedName>
    <alternativeName>
        <fullName evidence="12">Phenylalanyl-tRNA synthetase alpha subunit</fullName>
        <shortName evidence="12">PheRS</shortName>
    </alternativeName>
</protein>
<dbReference type="InterPro" id="IPR006195">
    <property type="entry name" value="aa-tRNA-synth_II"/>
</dbReference>
<comment type="catalytic activity">
    <reaction evidence="12">
        <text>tRNA(Phe) + L-phenylalanine + ATP = L-phenylalanyl-tRNA(Phe) + AMP + diphosphate + H(+)</text>
        <dbReference type="Rhea" id="RHEA:19413"/>
        <dbReference type="Rhea" id="RHEA-COMP:9668"/>
        <dbReference type="Rhea" id="RHEA-COMP:9699"/>
        <dbReference type="ChEBI" id="CHEBI:15378"/>
        <dbReference type="ChEBI" id="CHEBI:30616"/>
        <dbReference type="ChEBI" id="CHEBI:33019"/>
        <dbReference type="ChEBI" id="CHEBI:58095"/>
        <dbReference type="ChEBI" id="CHEBI:78442"/>
        <dbReference type="ChEBI" id="CHEBI:78531"/>
        <dbReference type="ChEBI" id="CHEBI:456215"/>
        <dbReference type="EC" id="6.1.1.20"/>
    </reaction>
</comment>
<dbReference type="GO" id="GO:0000049">
    <property type="term" value="F:tRNA binding"/>
    <property type="evidence" value="ECO:0007669"/>
    <property type="project" value="InterPro"/>
</dbReference>
<dbReference type="RefSeq" id="WP_126044404.1">
    <property type="nucleotide sequence ID" value="NZ_RXFM01000013.1"/>
</dbReference>
<dbReference type="Pfam" id="PF02912">
    <property type="entry name" value="Phe_tRNA-synt_N"/>
    <property type="match status" value="1"/>
</dbReference>
<dbReference type="HAMAP" id="MF_00281">
    <property type="entry name" value="Phe_tRNA_synth_alpha1"/>
    <property type="match status" value="1"/>
</dbReference>
<dbReference type="SUPFAM" id="SSF46589">
    <property type="entry name" value="tRNA-binding arm"/>
    <property type="match status" value="1"/>
</dbReference>
<evidence type="ECO:0000256" key="12">
    <source>
        <dbReference type="HAMAP-Rule" id="MF_00281"/>
    </source>
</evidence>
<comment type="subunit">
    <text evidence="3 12">Tetramer of two alpha and two beta subunits.</text>
</comment>
<dbReference type="Pfam" id="PF01409">
    <property type="entry name" value="tRNA-synt_2d"/>
    <property type="match status" value="1"/>
</dbReference>
<dbReference type="EC" id="6.1.1.20" evidence="12"/>
<evidence type="ECO:0000256" key="3">
    <source>
        <dbReference type="ARBA" id="ARBA00011209"/>
    </source>
</evidence>
<evidence type="ECO:0000256" key="7">
    <source>
        <dbReference type="ARBA" id="ARBA00022741"/>
    </source>
</evidence>
<keyword evidence="7 12" id="KW-0547">Nucleotide-binding</keyword>
<evidence type="ECO:0000256" key="2">
    <source>
        <dbReference type="ARBA" id="ARBA00010207"/>
    </source>
</evidence>
<dbReference type="EMBL" id="RXFM01000013">
    <property type="protein sequence ID" value="RST70293.1"/>
    <property type="molecule type" value="Genomic_DNA"/>
</dbReference>
<dbReference type="Gene3D" id="3.30.930.10">
    <property type="entry name" value="Bira Bifunctional Protein, Domain 2"/>
    <property type="match status" value="1"/>
</dbReference>
<gene>
    <name evidence="12" type="primary">pheS</name>
    <name evidence="14" type="ORF">EIC27_01550</name>
</gene>
<dbReference type="InterPro" id="IPR010978">
    <property type="entry name" value="tRNA-bd_arm"/>
</dbReference>
<dbReference type="PANTHER" id="PTHR11538">
    <property type="entry name" value="PHENYLALANYL-TRNA SYNTHETASE"/>
    <property type="match status" value="1"/>
</dbReference>
<keyword evidence="4 12" id="KW-0963">Cytoplasm</keyword>
<keyword evidence="5 12" id="KW-0436">Ligase</keyword>
<comment type="subcellular location">
    <subcellularLocation>
        <location evidence="1 12">Cytoplasm</location>
    </subcellularLocation>
</comment>
<dbReference type="InterPro" id="IPR022911">
    <property type="entry name" value="Phe_tRNA_ligase_alpha1_bac"/>
</dbReference>
<dbReference type="NCBIfam" id="TIGR00468">
    <property type="entry name" value="pheS"/>
    <property type="match status" value="1"/>
</dbReference>
<dbReference type="GO" id="GO:0004826">
    <property type="term" value="F:phenylalanine-tRNA ligase activity"/>
    <property type="evidence" value="ECO:0007669"/>
    <property type="project" value="UniProtKB-UniRule"/>
</dbReference>
<keyword evidence="11 12" id="KW-0030">Aminoacyl-tRNA synthetase</keyword>
<keyword evidence="8 12" id="KW-0067">ATP-binding</keyword>
<keyword evidence="6 12" id="KW-0479">Metal-binding</keyword>
<dbReference type="InterPro" id="IPR002319">
    <property type="entry name" value="Phenylalanyl-tRNA_Synthase"/>
</dbReference>
<dbReference type="OrthoDB" id="9800719at2"/>
<dbReference type="InterPro" id="IPR004529">
    <property type="entry name" value="Phe-tRNA-synth_IIc_asu"/>
</dbReference>
<keyword evidence="10 12" id="KW-0648">Protein biosynthesis</keyword>
<evidence type="ECO:0000256" key="4">
    <source>
        <dbReference type="ARBA" id="ARBA00022490"/>
    </source>
</evidence>
<proteinExistence type="inferred from homology"/>
<keyword evidence="15" id="KW-1185">Reference proteome</keyword>
<dbReference type="InterPro" id="IPR004188">
    <property type="entry name" value="Phe-tRNA_ligase_II_N"/>
</dbReference>
<dbReference type="PROSITE" id="PS50862">
    <property type="entry name" value="AA_TRNA_LIGASE_II"/>
    <property type="match status" value="1"/>
</dbReference>
<evidence type="ECO:0000259" key="13">
    <source>
        <dbReference type="PROSITE" id="PS50862"/>
    </source>
</evidence>
<evidence type="ECO:0000256" key="9">
    <source>
        <dbReference type="ARBA" id="ARBA00022842"/>
    </source>
</evidence>
<evidence type="ECO:0000256" key="1">
    <source>
        <dbReference type="ARBA" id="ARBA00004496"/>
    </source>
</evidence>
<dbReference type="GO" id="GO:0000287">
    <property type="term" value="F:magnesium ion binding"/>
    <property type="evidence" value="ECO:0007669"/>
    <property type="project" value="UniProtKB-UniRule"/>
</dbReference>
<dbReference type="GO" id="GO:0005737">
    <property type="term" value="C:cytoplasm"/>
    <property type="evidence" value="ECO:0007669"/>
    <property type="project" value="UniProtKB-SubCell"/>
</dbReference>
<feature type="domain" description="Aminoacyl-transfer RNA synthetases class-II family profile" evidence="13">
    <location>
        <begin position="117"/>
        <end position="336"/>
    </location>
</feature>
<dbReference type="Proteomes" id="UP000279470">
    <property type="component" value="Unassembled WGS sequence"/>
</dbReference>
<comment type="similarity">
    <text evidence="2 12">Belongs to the class-II aminoacyl-tRNA synthetase family. Phe-tRNA synthetase alpha subunit type 1 subfamily.</text>
</comment>
<organism evidence="14 15">
    <name type="scientific">Candidatus Aquarickettsia rohweri</name>
    <dbReference type="NCBI Taxonomy" id="2602574"/>
    <lineage>
        <taxon>Bacteria</taxon>
        <taxon>Pseudomonadati</taxon>
        <taxon>Pseudomonadota</taxon>
        <taxon>Alphaproteobacteria</taxon>
        <taxon>Rickettsiales</taxon>
        <taxon>Candidatus Midichloriaceae</taxon>
        <taxon>Candidatus Aquarickettsia</taxon>
    </lineage>
</organism>
<accession>A0A429XST9</accession>
<evidence type="ECO:0000313" key="15">
    <source>
        <dbReference type="Proteomes" id="UP000279470"/>
    </source>
</evidence>
<dbReference type="AlphaFoldDB" id="A0A429XST9"/>
<evidence type="ECO:0000256" key="5">
    <source>
        <dbReference type="ARBA" id="ARBA00022598"/>
    </source>
</evidence>
<evidence type="ECO:0000313" key="14">
    <source>
        <dbReference type="EMBL" id="RST70293.1"/>
    </source>
</evidence>
<dbReference type="SUPFAM" id="SSF55681">
    <property type="entry name" value="Class II aaRS and biotin synthetases"/>
    <property type="match status" value="1"/>
</dbReference>
<reference evidence="15" key="1">
    <citation type="submission" date="2018-11" db="EMBL/GenBank/DDBJ databases">
        <title>Phylogenetic, genomic, and biogeographic characterization of a novel and ubiquitous marine invertebrate-associated Rickettsiales parasite, Candidatus Marinoinvertebrata rohwerii, gen. nov., sp. nov.</title>
        <authorList>
            <person name="Klinges J.G."/>
            <person name="Rosales S.M."/>
            <person name="Mcminds R."/>
            <person name="Shaver E.C."/>
            <person name="Shantz A."/>
            <person name="Peters E.C."/>
            <person name="Burkepile D.E."/>
            <person name="Silliman B.R."/>
            <person name="Vega Thurber R.L."/>
        </authorList>
    </citation>
    <scope>NUCLEOTIDE SEQUENCE [LARGE SCALE GENOMIC DNA]</scope>
    <source>
        <strain evidence="15">a_cerv_44</strain>
    </source>
</reference>
<comment type="cofactor">
    <cofactor evidence="12">
        <name>Mg(2+)</name>
        <dbReference type="ChEBI" id="CHEBI:18420"/>
    </cofactor>
    <text evidence="12">Binds 2 magnesium ions per tetramer.</text>
</comment>
<dbReference type="GO" id="GO:0006432">
    <property type="term" value="P:phenylalanyl-tRNA aminoacylation"/>
    <property type="evidence" value="ECO:0007669"/>
    <property type="project" value="UniProtKB-UniRule"/>
</dbReference>
<feature type="binding site" evidence="12">
    <location>
        <position position="260"/>
    </location>
    <ligand>
        <name>Mg(2+)</name>
        <dbReference type="ChEBI" id="CHEBI:18420"/>
        <note>shared with beta subunit</note>
    </ligand>
</feature>
<dbReference type="InterPro" id="IPR045864">
    <property type="entry name" value="aa-tRNA-synth_II/BPL/LPL"/>
</dbReference>
<comment type="caution">
    <text evidence="14">The sequence shown here is derived from an EMBL/GenBank/DDBJ whole genome shotgun (WGS) entry which is preliminary data.</text>
</comment>
<keyword evidence="9 12" id="KW-0460">Magnesium</keyword>
<sequence length="347" mass="40387">MLKELDSIYQEFKSSIKVVENENELNDIRVKFLGKNGSVTNEAKKIALVSQDEKKEFGAKVNKLKDYIQKEIQKVKNYIEEKVLNEKLKNESIDVTLPGRGYQRGKVHPISYTIDKIKNIFYSMGFKHIDGPDIDNEWNNFTALNIPENHPARQMHDTFYVEKKSEDKDNLLLRTHTSTVQIRYMLKNKPPLKIFSVGKVYRSDYDATHTPMFHQFECLVVDEKSNVMDLQACLKCFLRLFFDSDQIPMRFRSSYFPFTEPSFEVDVKCDRSKKGEIQIGKGDDWLEILGCGMVNQKVLENVGIDSSKYQGFAFGVGVERLAMLKYNISDLRSFFEGDIRWLNHYGF</sequence>